<evidence type="ECO:0000313" key="4">
    <source>
        <dbReference type="Proteomes" id="UP000274661"/>
    </source>
</evidence>
<dbReference type="Proteomes" id="UP000274661">
    <property type="component" value="Unassembled WGS sequence"/>
</dbReference>
<dbReference type="GO" id="GO:0006355">
    <property type="term" value="P:regulation of DNA-templated transcription"/>
    <property type="evidence" value="ECO:0007669"/>
    <property type="project" value="InterPro"/>
</dbReference>
<feature type="compositionally biased region" description="Basic and acidic residues" evidence="1">
    <location>
        <begin position="15"/>
        <end position="24"/>
    </location>
</feature>
<dbReference type="SUPFAM" id="SSF46785">
    <property type="entry name" value="Winged helix' DNA-binding domain"/>
    <property type="match status" value="1"/>
</dbReference>
<feature type="domain" description="HTH iclR-type" evidence="2">
    <location>
        <begin position="52"/>
        <end position="92"/>
    </location>
</feature>
<dbReference type="InterPro" id="IPR005471">
    <property type="entry name" value="Tscrpt_reg_IclR_N"/>
</dbReference>
<comment type="caution">
    <text evidence="3">The sequence shown here is derived from an EMBL/GenBank/DDBJ whole genome shotgun (WGS) entry which is preliminary data.</text>
</comment>
<dbReference type="RefSeq" id="WP_126719167.1">
    <property type="nucleotide sequence ID" value="NZ_RWJF01000001.1"/>
</dbReference>
<dbReference type="InterPro" id="IPR036390">
    <property type="entry name" value="WH_DNA-bd_sf"/>
</dbReference>
<protein>
    <recommendedName>
        <fullName evidence="2">HTH iclR-type domain-containing protein</fullName>
    </recommendedName>
</protein>
<gene>
    <name evidence="3" type="ORF">HMF7854_11180</name>
</gene>
<dbReference type="AlphaFoldDB" id="A0A3R9WTC4"/>
<dbReference type="GO" id="GO:0003677">
    <property type="term" value="F:DNA binding"/>
    <property type="evidence" value="ECO:0007669"/>
    <property type="project" value="InterPro"/>
</dbReference>
<dbReference type="Pfam" id="PF09339">
    <property type="entry name" value="HTH_IclR"/>
    <property type="match status" value="1"/>
</dbReference>
<name>A0A3R9WTC4_9SPHN</name>
<dbReference type="OrthoDB" id="7594920at2"/>
<feature type="region of interest" description="Disordered" evidence="1">
    <location>
        <begin position="1"/>
        <end position="24"/>
    </location>
</feature>
<reference evidence="3 4" key="1">
    <citation type="submission" date="2018-12" db="EMBL/GenBank/DDBJ databases">
        <title>Sphingomonas sp. HMF7854 Genome sequencing and assembly.</title>
        <authorList>
            <person name="Cha I."/>
            <person name="Kang H."/>
            <person name="Kim H."/>
            <person name="Kang J."/>
            <person name="Joh K."/>
        </authorList>
    </citation>
    <scope>NUCLEOTIDE SEQUENCE [LARGE SCALE GENOMIC DNA]</scope>
    <source>
        <strain evidence="3 4">HMF7854</strain>
    </source>
</reference>
<proteinExistence type="predicted"/>
<accession>A0A3R9WTC4</accession>
<organism evidence="3 4">
    <name type="scientific">Sphingomonas ginkgonis</name>
    <dbReference type="NCBI Taxonomy" id="2315330"/>
    <lineage>
        <taxon>Bacteria</taxon>
        <taxon>Pseudomonadati</taxon>
        <taxon>Pseudomonadota</taxon>
        <taxon>Alphaproteobacteria</taxon>
        <taxon>Sphingomonadales</taxon>
        <taxon>Sphingomonadaceae</taxon>
        <taxon>Sphingomonas</taxon>
    </lineage>
</organism>
<keyword evidence="4" id="KW-1185">Reference proteome</keyword>
<evidence type="ECO:0000256" key="1">
    <source>
        <dbReference type="SAM" id="MobiDB-lite"/>
    </source>
</evidence>
<dbReference type="EMBL" id="RWJF01000001">
    <property type="protein sequence ID" value="RST31339.1"/>
    <property type="molecule type" value="Genomic_DNA"/>
</dbReference>
<evidence type="ECO:0000313" key="3">
    <source>
        <dbReference type="EMBL" id="RST31339.1"/>
    </source>
</evidence>
<dbReference type="Gene3D" id="1.10.10.10">
    <property type="entry name" value="Winged helix-like DNA-binding domain superfamily/Winged helix DNA-binding domain"/>
    <property type="match status" value="1"/>
</dbReference>
<dbReference type="InterPro" id="IPR036388">
    <property type="entry name" value="WH-like_DNA-bd_sf"/>
</dbReference>
<sequence>MMINDDDGSTLPTDPSDRADLKNEARQELLKRQARLTTLPRAMFGEVAWDLILNLLLKDGDSSSLTELASDVGVSASSAERWLNYLVAEGLVLTSGAACLLSERYFTISSDGRRKMFDALKARSM</sequence>
<evidence type="ECO:0000259" key="2">
    <source>
        <dbReference type="Pfam" id="PF09339"/>
    </source>
</evidence>